<dbReference type="Pfam" id="PF00874">
    <property type="entry name" value="PRD"/>
    <property type="match status" value="2"/>
</dbReference>
<keyword evidence="1" id="KW-0677">Repeat</keyword>
<evidence type="ECO:0000256" key="1">
    <source>
        <dbReference type="ARBA" id="ARBA00022737"/>
    </source>
</evidence>
<proteinExistence type="predicted"/>
<dbReference type="SMART" id="SM01061">
    <property type="entry name" value="CAT_RBD"/>
    <property type="match status" value="1"/>
</dbReference>
<dbReference type="SUPFAM" id="SSF50151">
    <property type="entry name" value="SacY-like RNA-binding domain"/>
    <property type="match status" value="1"/>
</dbReference>
<keyword evidence="2" id="KW-1133">Transmembrane helix</keyword>
<evidence type="ECO:0000259" key="3">
    <source>
        <dbReference type="PROSITE" id="PS51372"/>
    </source>
</evidence>
<dbReference type="PANTHER" id="PTHR30185:SF15">
    <property type="entry name" value="CRYPTIC BETA-GLUCOSIDE BGL OPERON ANTITERMINATOR"/>
    <property type="match status" value="1"/>
</dbReference>
<comment type="caution">
    <text evidence="4">The sequence shown here is derived from an EMBL/GenBank/DDBJ whole genome shotgun (WGS) entry which is preliminary data.</text>
</comment>
<dbReference type="Pfam" id="PF03123">
    <property type="entry name" value="CAT_RBD"/>
    <property type="match status" value="1"/>
</dbReference>
<protein>
    <submittedName>
        <fullName evidence="4">Transcription antiterminator LicT</fullName>
    </submittedName>
</protein>
<feature type="domain" description="PRD" evidence="3">
    <location>
        <begin position="99"/>
        <end position="204"/>
    </location>
</feature>
<gene>
    <name evidence="4" type="primary">licT_8</name>
    <name evidence="4" type="ORF">SDC9_123767</name>
</gene>
<sequence length="316" mass="36971">MLRARIVTLKRHYLNRRHLSVVRWLALKSFFNFTGGNVRLIALKKINNNFALCRDQNGTEMIAYGKGIGFGQFPCEVPLAQIDRTYYNVDEQYLSVLSELPDQLLVICTKIVDYAQGLYDSAVPTNLIFTLGDHLEFAIKRQRENIHVSIPFSYDIQHLYPREYKIGKYGVDLIQKELGVQLPQQEIAGIALHFINNCNIGADDERTELSEKVIKQITRIIEHAFEINIDYSSFNYYRFTCHIRYYVKRIGDQTQFKGNDETLYLHMKQTYPAVYSCMLLIQNYLEQTFQISCSTEEQLYLMIHINRLCTNEDCNR</sequence>
<dbReference type="PROSITE" id="PS51372">
    <property type="entry name" value="PRD_2"/>
    <property type="match status" value="2"/>
</dbReference>
<feature type="domain" description="PRD" evidence="3">
    <location>
        <begin position="205"/>
        <end position="315"/>
    </location>
</feature>
<keyword evidence="2" id="KW-0812">Transmembrane</keyword>
<dbReference type="Gene3D" id="1.10.1790.10">
    <property type="entry name" value="PRD domain"/>
    <property type="match status" value="2"/>
</dbReference>
<organism evidence="4">
    <name type="scientific">bioreactor metagenome</name>
    <dbReference type="NCBI Taxonomy" id="1076179"/>
    <lineage>
        <taxon>unclassified sequences</taxon>
        <taxon>metagenomes</taxon>
        <taxon>ecological metagenomes</taxon>
    </lineage>
</organism>
<dbReference type="GO" id="GO:0006355">
    <property type="term" value="P:regulation of DNA-templated transcription"/>
    <property type="evidence" value="ECO:0007669"/>
    <property type="project" value="InterPro"/>
</dbReference>
<dbReference type="Gene3D" id="2.30.24.10">
    <property type="entry name" value="CAT RNA-binding domain"/>
    <property type="match status" value="1"/>
</dbReference>
<dbReference type="InterPro" id="IPR004341">
    <property type="entry name" value="CAT_RNA-bd_dom"/>
</dbReference>
<dbReference type="EMBL" id="VSSQ01027490">
    <property type="protein sequence ID" value="MPM76768.1"/>
    <property type="molecule type" value="Genomic_DNA"/>
</dbReference>
<evidence type="ECO:0000256" key="2">
    <source>
        <dbReference type="SAM" id="Phobius"/>
    </source>
</evidence>
<name>A0A645CIP2_9ZZZZ</name>
<dbReference type="InterPro" id="IPR036650">
    <property type="entry name" value="CAT_RNA-bd_dom_sf"/>
</dbReference>
<dbReference type="AlphaFoldDB" id="A0A645CIP2"/>
<dbReference type="InterPro" id="IPR050661">
    <property type="entry name" value="BglG_antiterminators"/>
</dbReference>
<dbReference type="PANTHER" id="PTHR30185">
    <property type="entry name" value="CRYPTIC BETA-GLUCOSIDE BGL OPERON ANTITERMINATOR"/>
    <property type="match status" value="1"/>
</dbReference>
<dbReference type="GO" id="GO:0003723">
    <property type="term" value="F:RNA binding"/>
    <property type="evidence" value="ECO:0007669"/>
    <property type="project" value="InterPro"/>
</dbReference>
<dbReference type="InterPro" id="IPR036634">
    <property type="entry name" value="PRD_sf"/>
</dbReference>
<keyword evidence="2" id="KW-0472">Membrane</keyword>
<evidence type="ECO:0000313" key="4">
    <source>
        <dbReference type="EMBL" id="MPM76768.1"/>
    </source>
</evidence>
<accession>A0A645CIP2</accession>
<dbReference type="InterPro" id="IPR011608">
    <property type="entry name" value="PRD"/>
</dbReference>
<dbReference type="SUPFAM" id="SSF63520">
    <property type="entry name" value="PTS-regulatory domain, PRD"/>
    <property type="match status" value="2"/>
</dbReference>
<feature type="transmembrane region" description="Helical" evidence="2">
    <location>
        <begin position="21"/>
        <end position="42"/>
    </location>
</feature>
<reference evidence="4" key="1">
    <citation type="submission" date="2019-08" db="EMBL/GenBank/DDBJ databases">
        <authorList>
            <person name="Kucharzyk K."/>
            <person name="Murdoch R.W."/>
            <person name="Higgins S."/>
            <person name="Loffler F."/>
        </authorList>
    </citation>
    <scope>NUCLEOTIDE SEQUENCE</scope>
</reference>